<proteinExistence type="predicted"/>
<gene>
    <name evidence="1" type="ORF">C1J00_07420</name>
</gene>
<sequence>MTTADCPAHIRAGLSRERRHPCERSASRQYGLRRSLPEAGARAHLLQTKRGFPGAAAQRPVCTRCWNKFTDDRWQSLWQPSWRSEGGDL</sequence>
<dbReference type="AlphaFoldDB" id="A0A2N8TUT8"/>
<reference evidence="1 2" key="1">
    <citation type="submission" date="2018-01" db="EMBL/GenBank/DDBJ databases">
        <title>Draft genome sequence of Streptomyces sp. 13K301.</title>
        <authorList>
            <person name="Sahin N."/>
            <person name="Saygin H."/>
            <person name="Ay H."/>
        </authorList>
    </citation>
    <scope>NUCLEOTIDE SEQUENCE [LARGE SCALE GENOMIC DNA]</scope>
    <source>
        <strain evidence="1 2">13K301</strain>
    </source>
</reference>
<dbReference type="Proteomes" id="UP000235943">
    <property type="component" value="Unassembled WGS sequence"/>
</dbReference>
<accession>A0A2N8TUT8</accession>
<evidence type="ECO:0000313" key="1">
    <source>
        <dbReference type="EMBL" id="PNG22795.1"/>
    </source>
</evidence>
<organism evidence="1 2">
    <name type="scientific">Streptomyces cahuitamycinicus</name>
    <dbReference type="NCBI Taxonomy" id="2070367"/>
    <lineage>
        <taxon>Bacteria</taxon>
        <taxon>Bacillati</taxon>
        <taxon>Actinomycetota</taxon>
        <taxon>Actinomycetes</taxon>
        <taxon>Kitasatosporales</taxon>
        <taxon>Streptomycetaceae</taxon>
        <taxon>Streptomyces</taxon>
    </lineage>
</organism>
<dbReference type="EMBL" id="POUC01000034">
    <property type="protein sequence ID" value="PNG22795.1"/>
    <property type="molecule type" value="Genomic_DNA"/>
</dbReference>
<dbReference type="OrthoDB" id="4336626at2"/>
<comment type="caution">
    <text evidence="1">The sequence shown here is derived from an EMBL/GenBank/DDBJ whole genome shotgun (WGS) entry which is preliminary data.</text>
</comment>
<protein>
    <submittedName>
        <fullName evidence="1">Uncharacterized protein</fullName>
    </submittedName>
</protein>
<evidence type="ECO:0000313" key="2">
    <source>
        <dbReference type="Proteomes" id="UP000235943"/>
    </source>
</evidence>
<keyword evidence="2" id="KW-1185">Reference proteome</keyword>
<name>A0A2N8TUT8_9ACTN</name>